<reference evidence="2 3" key="1">
    <citation type="journal article" date="2015" name="Nature">
        <title>rRNA introns, odd ribosomes, and small enigmatic genomes across a large radiation of phyla.</title>
        <authorList>
            <person name="Brown C.T."/>
            <person name="Hug L.A."/>
            <person name="Thomas B.C."/>
            <person name="Sharon I."/>
            <person name="Castelle C.J."/>
            <person name="Singh A."/>
            <person name="Wilkins M.J."/>
            <person name="Williams K.H."/>
            <person name="Banfield J.F."/>
        </authorList>
    </citation>
    <scope>NUCLEOTIDE SEQUENCE [LARGE SCALE GENOMIC DNA]</scope>
</reference>
<name>A0A0G1IWZ0_9BACT</name>
<comment type="caution">
    <text evidence="2">The sequence shown here is derived from an EMBL/GenBank/DDBJ whole genome shotgun (WGS) entry which is preliminary data.</text>
</comment>
<dbReference type="EMBL" id="LCIV01000006">
    <property type="protein sequence ID" value="KKT63508.1"/>
    <property type="molecule type" value="Genomic_DNA"/>
</dbReference>
<evidence type="ECO:0000256" key="1">
    <source>
        <dbReference type="SAM" id="Phobius"/>
    </source>
</evidence>
<evidence type="ECO:0000313" key="3">
    <source>
        <dbReference type="Proteomes" id="UP000034652"/>
    </source>
</evidence>
<accession>A0A0G1IWZ0</accession>
<keyword evidence="1" id="KW-0472">Membrane</keyword>
<dbReference type="STRING" id="1618646.UW57_C0006G0010"/>
<keyword evidence="1" id="KW-0812">Transmembrane</keyword>
<evidence type="ECO:0000313" key="2">
    <source>
        <dbReference type="EMBL" id="KKT63508.1"/>
    </source>
</evidence>
<dbReference type="AlphaFoldDB" id="A0A0G1IWZ0"/>
<feature type="transmembrane region" description="Helical" evidence="1">
    <location>
        <begin position="32"/>
        <end position="50"/>
    </location>
</feature>
<protein>
    <submittedName>
        <fullName evidence="2">Uncharacterized protein</fullName>
    </submittedName>
</protein>
<sequence length="133" mass="14590">MDNQNYADFQQTRNADAVNPAPVKTATTAKRMSGVTAILFILVALIFDGIQAFLALILIGIVLNWIVSIVAGLIFYFWMKNLGVSMQEAKGMRIILSFLSAAGIEFIPLMNAFPAWTAFAILTVILEFTSKKA</sequence>
<feature type="transmembrane region" description="Helical" evidence="1">
    <location>
        <begin position="56"/>
        <end position="79"/>
    </location>
</feature>
<proteinExistence type="predicted"/>
<dbReference type="Proteomes" id="UP000034652">
    <property type="component" value="Unassembled WGS sequence"/>
</dbReference>
<keyword evidence="1" id="KW-1133">Transmembrane helix</keyword>
<gene>
    <name evidence="2" type="ORF">UW57_C0006G0010</name>
</gene>
<organism evidence="2 3">
    <name type="scientific">Candidatus Giovannonibacteria bacterium GW2011_GWA1_44_29</name>
    <dbReference type="NCBI Taxonomy" id="1618646"/>
    <lineage>
        <taxon>Bacteria</taxon>
        <taxon>Candidatus Giovannoniibacteriota</taxon>
    </lineage>
</organism>